<reference evidence="2 3" key="1">
    <citation type="submission" date="2024-09" db="EMBL/GenBank/DDBJ databases">
        <authorList>
            <person name="Sun Q."/>
            <person name="Mori K."/>
        </authorList>
    </citation>
    <scope>NUCLEOTIDE SEQUENCE [LARGE SCALE GENOMIC DNA]</scope>
    <source>
        <strain evidence="2 3">TBRC 7907</strain>
    </source>
</reference>
<dbReference type="RefSeq" id="WP_377855369.1">
    <property type="nucleotide sequence ID" value="NZ_JBHLZU010000018.1"/>
</dbReference>
<feature type="region of interest" description="Disordered" evidence="1">
    <location>
        <begin position="1"/>
        <end position="21"/>
    </location>
</feature>
<keyword evidence="3" id="KW-1185">Reference proteome</keyword>
<evidence type="ECO:0000256" key="1">
    <source>
        <dbReference type="SAM" id="MobiDB-lite"/>
    </source>
</evidence>
<organism evidence="2 3">
    <name type="scientific">Allokutzneria oryzae</name>
    <dbReference type="NCBI Taxonomy" id="1378989"/>
    <lineage>
        <taxon>Bacteria</taxon>
        <taxon>Bacillati</taxon>
        <taxon>Actinomycetota</taxon>
        <taxon>Actinomycetes</taxon>
        <taxon>Pseudonocardiales</taxon>
        <taxon>Pseudonocardiaceae</taxon>
        <taxon>Allokutzneria</taxon>
    </lineage>
</organism>
<evidence type="ECO:0000313" key="3">
    <source>
        <dbReference type="Proteomes" id="UP001589693"/>
    </source>
</evidence>
<dbReference type="EMBL" id="JBHLZU010000018">
    <property type="protein sequence ID" value="MFB9906672.1"/>
    <property type="molecule type" value="Genomic_DNA"/>
</dbReference>
<evidence type="ECO:0000313" key="2">
    <source>
        <dbReference type="EMBL" id="MFB9906672.1"/>
    </source>
</evidence>
<gene>
    <name evidence="2" type="ORF">ACFFQA_22290</name>
</gene>
<sequence length="207" mass="23466">MTEPLLNAHDAVRTSHQNNGRLPEQRRMVIGRQPPSGLSGMRVTSVMSLEWSMSLSRSGAAELSRSPADSRRTWIHRAPERQVLTLYREVIAVIPQAPAPWWLRAVHRGDLLHREAGFTLEDGVHELLSGRPGWAYVPWVNEGEDGYWEYEPSDNGVYQPITVRLTDRHRGWVDVLPAQRSANDSVEPVALAGPFDLRARISEFESW</sequence>
<name>A0ABV6A0J5_9PSEU</name>
<protein>
    <submittedName>
        <fullName evidence="2">Uncharacterized protein</fullName>
    </submittedName>
</protein>
<comment type="caution">
    <text evidence="2">The sequence shown here is derived from an EMBL/GenBank/DDBJ whole genome shotgun (WGS) entry which is preliminary data.</text>
</comment>
<dbReference type="Proteomes" id="UP001589693">
    <property type="component" value="Unassembled WGS sequence"/>
</dbReference>
<accession>A0ABV6A0J5</accession>
<proteinExistence type="predicted"/>